<protein>
    <submittedName>
        <fullName evidence="1">Uncharacterized protein</fullName>
    </submittedName>
</protein>
<keyword evidence="2" id="KW-1185">Reference proteome</keyword>
<evidence type="ECO:0000313" key="1">
    <source>
        <dbReference type="EMBL" id="CCQ48302.1"/>
    </source>
</evidence>
<sequence>MWIVPGDIQQNSCRLAGKALSRDELQTCKLPTLWIKAVDKKGPGIRLDAGTFF</sequence>
<dbReference type="AlphaFoldDB" id="A0A024H8T9"/>
<gene>
    <name evidence="1" type="ORF">ARTSIC4J27_4305</name>
</gene>
<name>A0A024H8T9_9MICC</name>
<dbReference type="EMBL" id="CAQI01000059">
    <property type="protein sequence ID" value="CCQ48302.1"/>
    <property type="molecule type" value="Genomic_DNA"/>
</dbReference>
<dbReference type="Proteomes" id="UP000035722">
    <property type="component" value="Unassembled WGS sequence"/>
</dbReference>
<evidence type="ECO:0000313" key="2">
    <source>
        <dbReference type="Proteomes" id="UP000035722"/>
    </source>
</evidence>
<accession>A0A024H8T9</accession>
<proteinExistence type="predicted"/>
<reference evidence="2" key="1">
    <citation type="journal article" date="2014" name="Genome Announc.">
        <title>Genome Sequence of Arthrobacter siccitolerans 4J27, a Xeroprotectant-Producing Desiccation-Tolerant Microorganism.</title>
        <authorList>
            <person name="Manzanera M."/>
            <person name="Santa-Cruz-Calvo L."/>
            <person name="Vilchez J.I."/>
            <person name="Garcia-Fontana C."/>
            <person name="Silva-Castro G.A."/>
            <person name="Calvo C."/>
            <person name="Gonzalez-Lopez J."/>
        </authorList>
    </citation>
    <scope>NUCLEOTIDE SEQUENCE [LARGE SCALE GENOMIC DNA]</scope>
    <source>
        <strain evidence="2">4J27</strain>
    </source>
</reference>
<comment type="caution">
    <text evidence="1">The sequence shown here is derived from an EMBL/GenBank/DDBJ whole genome shotgun (WGS) entry which is preliminary data.</text>
</comment>
<organism evidence="1 2">
    <name type="scientific">Pseudarthrobacter siccitolerans</name>
    <dbReference type="NCBI Taxonomy" id="861266"/>
    <lineage>
        <taxon>Bacteria</taxon>
        <taxon>Bacillati</taxon>
        <taxon>Actinomycetota</taxon>
        <taxon>Actinomycetes</taxon>
        <taxon>Micrococcales</taxon>
        <taxon>Micrococcaceae</taxon>
        <taxon>Pseudarthrobacter</taxon>
    </lineage>
</organism>